<dbReference type="Proteomes" id="UP000026960">
    <property type="component" value="Chromosome 7"/>
</dbReference>
<reference evidence="2" key="2">
    <citation type="submission" date="2015-03" db="UniProtKB">
        <authorList>
            <consortium name="EnsemblPlants"/>
        </authorList>
    </citation>
    <scope>IDENTIFICATION</scope>
</reference>
<dbReference type="STRING" id="65489.A0A0D3GRG8"/>
<organism evidence="2">
    <name type="scientific">Oryza barthii</name>
    <dbReference type="NCBI Taxonomy" id="65489"/>
    <lineage>
        <taxon>Eukaryota</taxon>
        <taxon>Viridiplantae</taxon>
        <taxon>Streptophyta</taxon>
        <taxon>Embryophyta</taxon>
        <taxon>Tracheophyta</taxon>
        <taxon>Spermatophyta</taxon>
        <taxon>Magnoliopsida</taxon>
        <taxon>Liliopsida</taxon>
        <taxon>Poales</taxon>
        <taxon>Poaceae</taxon>
        <taxon>BOP clade</taxon>
        <taxon>Oryzoideae</taxon>
        <taxon>Oryzeae</taxon>
        <taxon>Oryzinae</taxon>
        <taxon>Oryza</taxon>
    </lineage>
</organism>
<proteinExistence type="predicted"/>
<keyword evidence="3" id="KW-1185">Reference proteome</keyword>
<sequence length="109" mass="11724">MVRERRRGEGGGRRCEPVIVRLDLAGRPVLVLSSAVLAHSHASLLLTLVFDVASRAVLGLNLPTPRLDLVGRAVLRLRLMRPATAAALARSSRSPPPVDRCHARLPPAS</sequence>
<evidence type="ECO:0000256" key="1">
    <source>
        <dbReference type="SAM" id="MobiDB-lite"/>
    </source>
</evidence>
<feature type="region of interest" description="Disordered" evidence="1">
    <location>
        <begin position="86"/>
        <end position="109"/>
    </location>
</feature>
<dbReference type="PaxDb" id="65489-OBART07G15810.1"/>
<dbReference type="Gramene" id="OBART07G15810.1">
    <property type="protein sequence ID" value="OBART07G15810.1"/>
    <property type="gene ID" value="OBART07G15810"/>
</dbReference>
<dbReference type="AlphaFoldDB" id="A0A0D3GRG8"/>
<reference evidence="2" key="1">
    <citation type="journal article" date="2009" name="Rice">
        <title>De Novo Next Generation Sequencing of Plant Genomes.</title>
        <authorList>
            <person name="Rounsley S."/>
            <person name="Marri P.R."/>
            <person name="Yu Y."/>
            <person name="He R."/>
            <person name="Sisneros N."/>
            <person name="Goicoechea J.L."/>
            <person name="Lee S.J."/>
            <person name="Angelova A."/>
            <person name="Kudrna D."/>
            <person name="Luo M."/>
            <person name="Affourtit J."/>
            <person name="Desany B."/>
            <person name="Knight J."/>
            <person name="Niazi F."/>
            <person name="Egholm M."/>
            <person name="Wing R.A."/>
        </authorList>
    </citation>
    <scope>NUCLEOTIDE SEQUENCE [LARGE SCALE GENOMIC DNA]</scope>
    <source>
        <strain evidence="2">cv. IRGC 105608</strain>
    </source>
</reference>
<evidence type="ECO:0000313" key="2">
    <source>
        <dbReference type="EnsemblPlants" id="OBART07G15810.1"/>
    </source>
</evidence>
<dbReference type="HOGENOM" id="CLU_2187985_0_0_1"/>
<protein>
    <submittedName>
        <fullName evidence="2">Uncharacterized protein</fullName>
    </submittedName>
</protein>
<dbReference type="EnsemblPlants" id="OBART07G15810.1">
    <property type="protein sequence ID" value="OBART07G15810.1"/>
    <property type="gene ID" value="OBART07G15810"/>
</dbReference>
<accession>A0A0D3GRG8</accession>
<evidence type="ECO:0000313" key="3">
    <source>
        <dbReference type="Proteomes" id="UP000026960"/>
    </source>
</evidence>
<name>A0A0D3GRG8_9ORYZ</name>